<gene>
    <name evidence="2" type="ORF">FRC96_05010</name>
</gene>
<reference evidence="2 3" key="1">
    <citation type="submission" date="2019-08" db="EMBL/GenBank/DDBJ databases">
        <title>Bradymonadales sp. TMQ2.</title>
        <authorList>
            <person name="Liang Q."/>
        </authorList>
    </citation>
    <scope>NUCLEOTIDE SEQUENCE [LARGE SCALE GENOMIC DNA]</scope>
    <source>
        <strain evidence="2 3">TMQ2</strain>
    </source>
</reference>
<feature type="compositionally biased region" description="Gly residues" evidence="1">
    <location>
        <begin position="46"/>
        <end position="62"/>
    </location>
</feature>
<dbReference type="AlphaFoldDB" id="A0A5C6XF20"/>
<protein>
    <submittedName>
        <fullName evidence="2">Uncharacterized protein</fullName>
    </submittedName>
</protein>
<evidence type="ECO:0000313" key="3">
    <source>
        <dbReference type="Proteomes" id="UP000321046"/>
    </source>
</evidence>
<proteinExistence type="predicted"/>
<accession>A0A5C6XF20</accession>
<dbReference type="EMBL" id="VOSL01000023">
    <property type="protein sequence ID" value="TXD40802.1"/>
    <property type="molecule type" value="Genomic_DNA"/>
</dbReference>
<name>A0A5C6XF20_9DELT</name>
<sequence length="794" mass="86473">MRAWKRCAVRVVVLVSLVSGCGSESTDDARRGQGDVGVEEDVSGAPDGGVSDGGGNDAGGDGGDVDASGNDPQRPGGLVAEVWSEAPLAIDDARRDAARQAYQALDKDTLADGFDPDAFYEVFNEFALTHFGPFNQPLLEVHTGQTVDFLASGAWHYASRSSATVAFETTRPVIGWVEWGTSPEALNAQSEASERPTFLQIHHLRELPTDTTIYYRWVGRDVTGETIASVVHELQTSDPAPAEDLIELPGTLEGPPYRLDQSGATYLLTEDLSGTQSAVVQIVASDITLDLGGHTITYGEGSIPSTDAGHAEQAASGVWARSNEVSGLRVFNGRIIEGGVGNSGASSSGGLHAVYLSGVSDVELAGLEITYQAAQIHAVHLRYPEGEVEVHHNRFKDRGYVITNRHGSGGGRPVQITDTSQNHARPNAYRLHRNLVLRTRQNGLRQANAITDNEIYVDSWSTNSFAIQPHSAPDTVAGEVLRNKIFMSGYHSIAVSWAHLDLEVARNLVQMEGVSTESRRYFESWGDMDSLNGFRITNYGGGGQVRHNLAYRDNLIVGRARSGGIMRGTELFSDATITETHCEGNLIDIRAVDEVTLDAAPVVTQGVHDTRPDHEPTYYVDNHLRSNVALVRFGDSYGRGNRHTFINPRFEKVGDHPDFATFIFDGGYESYDHLLIDPIFEGGAAVDDVWWRRTSKRSYYSVAYTLIVEGEAGATVQIDDVGGERVFEGSLDEAGRLEVPLMQMTIRPAEWEEGAGGAVGQVRDHQTILHTPHRVQVGEEVREVVMDSRKNMTF</sequence>
<comment type="caution">
    <text evidence="2">The sequence shown here is derived from an EMBL/GenBank/DDBJ whole genome shotgun (WGS) entry which is preliminary data.</text>
</comment>
<evidence type="ECO:0000313" key="2">
    <source>
        <dbReference type="EMBL" id="TXD40802.1"/>
    </source>
</evidence>
<organism evidence="2 3">
    <name type="scientific">Lujinxingia vulgaris</name>
    <dbReference type="NCBI Taxonomy" id="2600176"/>
    <lineage>
        <taxon>Bacteria</taxon>
        <taxon>Deltaproteobacteria</taxon>
        <taxon>Bradymonadales</taxon>
        <taxon>Lujinxingiaceae</taxon>
        <taxon>Lujinxingia</taxon>
    </lineage>
</organism>
<evidence type="ECO:0000256" key="1">
    <source>
        <dbReference type="SAM" id="MobiDB-lite"/>
    </source>
</evidence>
<dbReference type="Proteomes" id="UP000321046">
    <property type="component" value="Unassembled WGS sequence"/>
</dbReference>
<dbReference type="PROSITE" id="PS51257">
    <property type="entry name" value="PROKAR_LIPOPROTEIN"/>
    <property type="match status" value="1"/>
</dbReference>
<dbReference type="OrthoDB" id="5477964at2"/>
<feature type="region of interest" description="Disordered" evidence="1">
    <location>
        <begin position="22"/>
        <end position="77"/>
    </location>
</feature>
<dbReference type="RefSeq" id="WP_146973381.1">
    <property type="nucleotide sequence ID" value="NZ_VOSL01000023.1"/>
</dbReference>